<feature type="transmembrane region" description="Helical" evidence="7">
    <location>
        <begin position="249"/>
        <end position="268"/>
    </location>
</feature>
<evidence type="ECO:0000256" key="5">
    <source>
        <dbReference type="ARBA" id="ARBA00022989"/>
    </source>
</evidence>
<evidence type="ECO:0000256" key="4">
    <source>
        <dbReference type="ARBA" id="ARBA00022692"/>
    </source>
</evidence>
<evidence type="ECO:0000256" key="8">
    <source>
        <dbReference type="SAM" id="MobiDB-lite"/>
    </source>
</evidence>
<dbReference type="Pfam" id="PF00528">
    <property type="entry name" value="BPD_transp_1"/>
    <property type="match status" value="1"/>
</dbReference>
<comment type="caution">
    <text evidence="10">The sequence shown here is derived from an EMBL/GenBank/DDBJ whole genome shotgun (WGS) entry which is preliminary data.</text>
</comment>
<keyword evidence="6 7" id="KW-0472">Membrane</keyword>
<comment type="similarity">
    <text evidence="7">Belongs to the binding-protein-dependent transport system permease family.</text>
</comment>
<dbReference type="Proteomes" id="UP001501020">
    <property type="component" value="Unassembled WGS sequence"/>
</dbReference>
<feature type="transmembrane region" description="Helical" evidence="7">
    <location>
        <begin position="124"/>
        <end position="144"/>
    </location>
</feature>
<evidence type="ECO:0000256" key="6">
    <source>
        <dbReference type="ARBA" id="ARBA00023136"/>
    </source>
</evidence>
<feature type="transmembrane region" description="Helical" evidence="7">
    <location>
        <begin position="315"/>
        <end position="340"/>
    </location>
</feature>
<keyword evidence="11" id="KW-1185">Reference proteome</keyword>
<accession>A0ABN2YKN2</accession>
<dbReference type="PANTHER" id="PTHR30193:SF1">
    <property type="entry name" value="ABC TRANSPORTER PERMEASE PROTEIN YESP-RELATED"/>
    <property type="match status" value="1"/>
</dbReference>
<proteinExistence type="inferred from homology"/>
<evidence type="ECO:0000256" key="3">
    <source>
        <dbReference type="ARBA" id="ARBA00022475"/>
    </source>
</evidence>
<protein>
    <submittedName>
        <fullName evidence="10">Sugar ABC transporter permease</fullName>
    </submittedName>
</protein>
<dbReference type="PANTHER" id="PTHR30193">
    <property type="entry name" value="ABC TRANSPORTER PERMEASE PROTEIN"/>
    <property type="match status" value="1"/>
</dbReference>
<dbReference type="SUPFAM" id="SSF160964">
    <property type="entry name" value="MalF N-terminal region-like"/>
    <property type="match status" value="1"/>
</dbReference>
<sequence>MAIRKRYLTHPLNEGPVMTLRPAEAGTATGTAEPAVTPRARKGARRPRRKSSRARSQAWAGYLFLAPWFIGLFAITLGPMLATLYLSFNDYSMLTAPHWIGLDNYHKMFTADDRFIHSLKVTTIYVVVSVPLQLAFALGLAMAMDKGLRGLPFYRSVFYLPSLLGGSVAISILWRKIFGTDGIVNTFLGWFGYHGEGWVTSPDTALWTLIILHVWTFGAPMVIFLAGLRQIPRELYEASRVDGAGPWRRFRSITLPLLTPIIFFNAVLELIKSFQSFTQAFVVSGGNGGPVDSTLFYTLYLYIKGFKNYEMGYAAAMAWVLLLIIGALTAVNFLMSRFWVFYGDEK</sequence>
<gene>
    <name evidence="10" type="ORF">GCM10009727_17480</name>
</gene>
<dbReference type="CDD" id="cd06261">
    <property type="entry name" value="TM_PBP2"/>
    <property type="match status" value="1"/>
</dbReference>
<keyword evidence="5 7" id="KW-1133">Transmembrane helix</keyword>
<name>A0ABN2YKN2_9ACTN</name>
<dbReference type="InterPro" id="IPR035906">
    <property type="entry name" value="MetI-like_sf"/>
</dbReference>
<evidence type="ECO:0000259" key="9">
    <source>
        <dbReference type="PROSITE" id="PS50928"/>
    </source>
</evidence>
<dbReference type="EMBL" id="BAAAMR010000010">
    <property type="protein sequence ID" value="GAA2127563.1"/>
    <property type="molecule type" value="Genomic_DNA"/>
</dbReference>
<evidence type="ECO:0000313" key="10">
    <source>
        <dbReference type="EMBL" id="GAA2127563.1"/>
    </source>
</evidence>
<evidence type="ECO:0000256" key="2">
    <source>
        <dbReference type="ARBA" id="ARBA00022448"/>
    </source>
</evidence>
<keyword evidence="4 7" id="KW-0812">Transmembrane</keyword>
<dbReference type="SUPFAM" id="SSF161098">
    <property type="entry name" value="MetI-like"/>
    <property type="match status" value="1"/>
</dbReference>
<evidence type="ECO:0000256" key="1">
    <source>
        <dbReference type="ARBA" id="ARBA00004651"/>
    </source>
</evidence>
<dbReference type="InterPro" id="IPR051393">
    <property type="entry name" value="ABC_transporter_permease"/>
</dbReference>
<dbReference type="Gene3D" id="1.10.3720.10">
    <property type="entry name" value="MetI-like"/>
    <property type="match status" value="1"/>
</dbReference>
<comment type="subcellular location">
    <subcellularLocation>
        <location evidence="1 7">Cell membrane</location>
        <topology evidence="1 7">Multi-pass membrane protein</topology>
    </subcellularLocation>
</comment>
<feature type="transmembrane region" description="Helical" evidence="7">
    <location>
        <begin position="59"/>
        <end position="88"/>
    </location>
</feature>
<feature type="transmembrane region" description="Helical" evidence="7">
    <location>
        <begin position="280"/>
        <end position="303"/>
    </location>
</feature>
<feature type="region of interest" description="Disordered" evidence="8">
    <location>
        <begin position="27"/>
        <end position="52"/>
    </location>
</feature>
<feature type="transmembrane region" description="Helical" evidence="7">
    <location>
        <begin position="205"/>
        <end position="228"/>
    </location>
</feature>
<evidence type="ECO:0000256" key="7">
    <source>
        <dbReference type="RuleBase" id="RU363032"/>
    </source>
</evidence>
<keyword evidence="3" id="KW-1003">Cell membrane</keyword>
<reference evidence="10 11" key="1">
    <citation type="journal article" date="2019" name="Int. J. Syst. Evol. Microbiol.">
        <title>The Global Catalogue of Microorganisms (GCM) 10K type strain sequencing project: providing services to taxonomists for standard genome sequencing and annotation.</title>
        <authorList>
            <consortium name="The Broad Institute Genomics Platform"/>
            <consortium name="The Broad Institute Genome Sequencing Center for Infectious Disease"/>
            <person name="Wu L."/>
            <person name="Ma J."/>
        </authorList>
    </citation>
    <scope>NUCLEOTIDE SEQUENCE [LARGE SCALE GENOMIC DNA]</scope>
    <source>
        <strain evidence="10 11">JCM 13850</strain>
    </source>
</reference>
<organism evidence="10 11">
    <name type="scientific">Actinomadura napierensis</name>
    <dbReference type="NCBI Taxonomy" id="267854"/>
    <lineage>
        <taxon>Bacteria</taxon>
        <taxon>Bacillati</taxon>
        <taxon>Actinomycetota</taxon>
        <taxon>Actinomycetes</taxon>
        <taxon>Streptosporangiales</taxon>
        <taxon>Thermomonosporaceae</taxon>
        <taxon>Actinomadura</taxon>
    </lineage>
</organism>
<dbReference type="InterPro" id="IPR000515">
    <property type="entry name" value="MetI-like"/>
</dbReference>
<feature type="compositionally biased region" description="Basic residues" evidence="8">
    <location>
        <begin position="39"/>
        <end position="52"/>
    </location>
</feature>
<dbReference type="PROSITE" id="PS50928">
    <property type="entry name" value="ABC_TM1"/>
    <property type="match status" value="1"/>
</dbReference>
<feature type="transmembrane region" description="Helical" evidence="7">
    <location>
        <begin position="156"/>
        <end position="174"/>
    </location>
</feature>
<keyword evidence="2 7" id="KW-0813">Transport</keyword>
<feature type="domain" description="ABC transmembrane type-1" evidence="9">
    <location>
        <begin position="115"/>
        <end position="332"/>
    </location>
</feature>
<evidence type="ECO:0000313" key="11">
    <source>
        <dbReference type="Proteomes" id="UP001501020"/>
    </source>
</evidence>